<evidence type="ECO:0000313" key="5">
    <source>
        <dbReference type="EMBL" id="MBE9032319.1"/>
    </source>
</evidence>
<dbReference type="InterPro" id="IPR003018">
    <property type="entry name" value="GAF"/>
</dbReference>
<keyword evidence="1" id="KW-0378">Hydrolase</keyword>
<dbReference type="PANTHER" id="PTHR43156">
    <property type="entry name" value="STAGE II SPORULATION PROTEIN E-RELATED"/>
    <property type="match status" value="1"/>
</dbReference>
<sequence length="486" mass="54281">MTAAPVPRQPSPAPNRSGRSGGESTPVLALKELVARLNREQNKIQDLLGSLGFALRSLNNLNQFLELIPLMVSRVTDADGGALVMFRNGQVKLERLHCQDGQWGKELRRSLESVARKTTSALSVVAASELPVKSVQAYAALDYQVGRVLGDDVQIFGTPILVRNTERGRLYVFSRADTPSHWTEQRQKLVRLVADQTAVAIENDELTTELRRKERLDRELEIGAEIQLQLLPRQYPVIDGLELSALCRTANRVGGDYYDFIPSRQTNASGDPSERWSITIGDVMGKGVPAGLIMTMTRGMLRAEVLNGHSPAKVLRHLNQVMFDDLENSNRFVTLFYSEYDPTTQVLSYSNAAHNPPLVWQAATNTIQRLDTVGMLIGLDVNTQFQEAEVQLQPGDVVIYYTDGFTEATNSQGQQFDEVNLLEELQRACKSYRDAQQILQHLFDRVQQFSGAGNPKDDMTLVVLRVQVPGEVKEEKAKRRIELPPI</sequence>
<dbReference type="InterPro" id="IPR029016">
    <property type="entry name" value="GAF-like_dom_sf"/>
</dbReference>
<organism evidence="5 6">
    <name type="scientific">Romeriopsis navalis LEGE 11480</name>
    <dbReference type="NCBI Taxonomy" id="2777977"/>
    <lineage>
        <taxon>Bacteria</taxon>
        <taxon>Bacillati</taxon>
        <taxon>Cyanobacteriota</taxon>
        <taxon>Cyanophyceae</taxon>
        <taxon>Leptolyngbyales</taxon>
        <taxon>Leptolyngbyaceae</taxon>
        <taxon>Romeriopsis</taxon>
        <taxon>Romeriopsis navalis</taxon>
    </lineage>
</organism>
<dbReference type="GO" id="GO:0016791">
    <property type="term" value="F:phosphatase activity"/>
    <property type="evidence" value="ECO:0007669"/>
    <property type="project" value="TreeGrafter"/>
</dbReference>
<comment type="caution">
    <text evidence="5">The sequence shown here is derived from an EMBL/GenBank/DDBJ whole genome shotgun (WGS) entry which is preliminary data.</text>
</comment>
<protein>
    <submittedName>
        <fullName evidence="5">SpoIIE family protein phosphatase</fullName>
    </submittedName>
</protein>
<proteinExistence type="predicted"/>
<feature type="domain" description="PPM-type phosphatase" evidence="4">
    <location>
        <begin position="238"/>
        <end position="466"/>
    </location>
</feature>
<feature type="domain" description="GAF" evidence="3">
    <location>
        <begin position="60"/>
        <end position="211"/>
    </location>
</feature>
<dbReference type="PANTHER" id="PTHR43156:SF2">
    <property type="entry name" value="STAGE II SPORULATION PROTEIN E"/>
    <property type="match status" value="1"/>
</dbReference>
<feature type="region of interest" description="Disordered" evidence="2">
    <location>
        <begin position="1"/>
        <end position="24"/>
    </location>
</feature>
<evidence type="ECO:0000259" key="4">
    <source>
        <dbReference type="SMART" id="SM00331"/>
    </source>
</evidence>
<gene>
    <name evidence="5" type="ORF">IQ266_21510</name>
</gene>
<dbReference type="EMBL" id="JADEXQ010000099">
    <property type="protein sequence ID" value="MBE9032319.1"/>
    <property type="molecule type" value="Genomic_DNA"/>
</dbReference>
<dbReference type="InterPro" id="IPR001932">
    <property type="entry name" value="PPM-type_phosphatase-like_dom"/>
</dbReference>
<reference evidence="5" key="1">
    <citation type="submission" date="2020-10" db="EMBL/GenBank/DDBJ databases">
        <authorList>
            <person name="Castelo-Branco R."/>
            <person name="Eusebio N."/>
            <person name="Adriana R."/>
            <person name="Vieira A."/>
            <person name="Brugerolle De Fraissinette N."/>
            <person name="Rezende De Castro R."/>
            <person name="Schneider M.P."/>
            <person name="Vasconcelos V."/>
            <person name="Leao P.N."/>
        </authorList>
    </citation>
    <scope>NUCLEOTIDE SEQUENCE</scope>
    <source>
        <strain evidence="5">LEGE 11480</strain>
    </source>
</reference>
<dbReference type="Pfam" id="PF07228">
    <property type="entry name" value="SpoIIE"/>
    <property type="match status" value="1"/>
</dbReference>
<dbReference type="Gene3D" id="3.30.450.40">
    <property type="match status" value="1"/>
</dbReference>
<evidence type="ECO:0000256" key="1">
    <source>
        <dbReference type="ARBA" id="ARBA00022801"/>
    </source>
</evidence>
<dbReference type="Gene3D" id="3.60.40.10">
    <property type="entry name" value="PPM-type phosphatase domain"/>
    <property type="match status" value="1"/>
</dbReference>
<accession>A0A928VUI3</accession>
<dbReference type="AlphaFoldDB" id="A0A928VUI3"/>
<name>A0A928VUI3_9CYAN</name>
<keyword evidence="6" id="KW-1185">Reference proteome</keyword>
<dbReference type="Proteomes" id="UP000625316">
    <property type="component" value="Unassembled WGS sequence"/>
</dbReference>
<dbReference type="InterPro" id="IPR036457">
    <property type="entry name" value="PPM-type-like_dom_sf"/>
</dbReference>
<dbReference type="RefSeq" id="WP_264327139.1">
    <property type="nucleotide sequence ID" value="NZ_JADEXQ010000099.1"/>
</dbReference>
<dbReference type="SUPFAM" id="SSF81606">
    <property type="entry name" value="PP2C-like"/>
    <property type="match status" value="1"/>
</dbReference>
<evidence type="ECO:0000259" key="3">
    <source>
        <dbReference type="SMART" id="SM00065"/>
    </source>
</evidence>
<dbReference type="SUPFAM" id="SSF55781">
    <property type="entry name" value="GAF domain-like"/>
    <property type="match status" value="1"/>
</dbReference>
<dbReference type="SMART" id="SM00065">
    <property type="entry name" value="GAF"/>
    <property type="match status" value="1"/>
</dbReference>
<dbReference type="InterPro" id="IPR052016">
    <property type="entry name" value="Bact_Sigma-Reg"/>
</dbReference>
<evidence type="ECO:0000256" key="2">
    <source>
        <dbReference type="SAM" id="MobiDB-lite"/>
    </source>
</evidence>
<evidence type="ECO:0000313" key="6">
    <source>
        <dbReference type="Proteomes" id="UP000625316"/>
    </source>
</evidence>
<dbReference type="SMART" id="SM00331">
    <property type="entry name" value="PP2C_SIG"/>
    <property type="match status" value="1"/>
</dbReference>